<dbReference type="Gene3D" id="3.40.50.720">
    <property type="entry name" value="NAD(P)-binding Rossmann-like Domain"/>
    <property type="match status" value="1"/>
</dbReference>
<sequence length="247" mass="25836">MTARLAGKIALITGSSSGIGRATVAAFLENGARVLAVDVNAPKDGAGYPRSDDIEFVQGSVTDQHTWTRAFSTAKANWGAHPNVLVNNAGIARSTPLIDITPEELDLVLGINLRAPLQGMQLFIKTLLAEKRAGSIVNVASVAGLRAFPGLGTYGLSKAAIAQLTRTAATEYGPHGIRVNAIAPGATHTAMTKGTVDQRDAPLLAHTSLKRWAEPKEMASSIVYLASDEASYVTGHVLVNDGGLMIN</sequence>
<evidence type="ECO:0000313" key="3">
    <source>
        <dbReference type="Proteomes" id="UP001565368"/>
    </source>
</evidence>
<gene>
    <name evidence="2" type="ORF">Q8F55_002949</name>
</gene>
<keyword evidence="3" id="KW-1185">Reference proteome</keyword>
<dbReference type="Proteomes" id="UP001565368">
    <property type="component" value="Unassembled WGS sequence"/>
</dbReference>
<proteinExistence type="inferred from homology"/>
<evidence type="ECO:0000313" key="2">
    <source>
        <dbReference type="EMBL" id="KAL1411956.1"/>
    </source>
</evidence>
<reference evidence="2 3" key="1">
    <citation type="submission" date="2023-08" db="EMBL/GenBank/DDBJ databases">
        <title>Annotated Genome Sequence of Vanrija albida AlHP1.</title>
        <authorList>
            <person name="Herzog R."/>
        </authorList>
    </citation>
    <scope>NUCLEOTIDE SEQUENCE [LARGE SCALE GENOMIC DNA]</scope>
    <source>
        <strain evidence="2 3">AlHP1</strain>
    </source>
</reference>
<dbReference type="EMBL" id="JBBXJM010000002">
    <property type="protein sequence ID" value="KAL1411956.1"/>
    <property type="molecule type" value="Genomic_DNA"/>
</dbReference>
<dbReference type="PRINTS" id="PR00080">
    <property type="entry name" value="SDRFAMILY"/>
</dbReference>
<dbReference type="PRINTS" id="PR00081">
    <property type="entry name" value="GDHRDH"/>
</dbReference>
<dbReference type="InterPro" id="IPR002347">
    <property type="entry name" value="SDR_fam"/>
</dbReference>
<name>A0ABR3QB53_9TREE</name>
<protein>
    <submittedName>
        <fullName evidence="2">Uncharacterized protein</fullName>
    </submittedName>
</protein>
<accession>A0ABR3QB53</accession>
<dbReference type="PANTHER" id="PTHR42760">
    <property type="entry name" value="SHORT-CHAIN DEHYDROGENASES/REDUCTASES FAMILY MEMBER"/>
    <property type="match status" value="1"/>
</dbReference>
<dbReference type="GeneID" id="95983992"/>
<organism evidence="2 3">
    <name type="scientific">Vanrija albida</name>
    <dbReference type="NCBI Taxonomy" id="181172"/>
    <lineage>
        <taxon>Eukaryota</taxon>
        <taxon>Fungi</taxon>
        <taxon>Dikarya</taxon>
        <taxon>Basidiomycota</taxon>
        <taxon>Agaricomycotina</taxon>
        <taxon>Tremellomycetes</taxon>
        <taxon>Trichosporonales</taxon>
        <taxon>Trichosporonaceae</taxon>
        <taxon>Vanrija</taxon>
    </lineage>
</organism>
<comment type="similarity">
    <text evidence="1">Belongs to the short-chain dehydrogenases/reductases (SDR) family.</text>
</comment>
<dbReference type="InterPro" id="IPR036291">
    <property type="entry name" value="NAD(P)-bd_dom_sf"/>
</dbReference>
<dbReference type="SUPFAM" id="SSF51735">
    <property type="entry name" value="NAD(P)-binding Rossmann-fold domains"/>
    <property type="match status" value="1"/>
</dbReference>
<evidence type="ECO:0000256" key="1">
    <source>
        <dbReference type="ARBA" id="ARBA00006484"/>
    </source>
</evidence>
<dbReference type="RefSeq" id="XP_069211900.1">
    <property type="nucleotide sequence ID" value="XM_069351514.1"/>
</dbReference>
<comment type="caution">
    <text evidence="2">The sequence shown here is derived from an EMBL/GenBank/DDBJ whole genome shotgun (WGS) entry which is preliminary data.</text>
</comment>
<dbReference type="CDD" id="cd05233">
    <property type="entry name" value="SDR_c"/>
    <property type="match status" value="1"/>
</dbReference>
<dbReference type="Pfam" id="PF13561">
    <property type="entry name" value="adh_short_C2"/>
    <property type="match status" value="1"/>
</dbReference>